<proteinExistence type="predicted"/>
<evidence type="ECO:0000259" key="2">
    <source>
        <dbReference type="Pfam" id="PF07484"/>
    </source>
</evidence>
<feature type="compositionally biased region" description="Basic and acidic residues" evidence="1">
    <location>
        <begin position="56"/>
        <end position="66"/>
    </location>
</feature>
<dbReference type="SUPFAM" id="SSF88874">
    <property type="entry name" value="Receptor-binding domain of short tail fibre protein gp12"/>
    <property type="match status" value="1"/>
</dbReference>
<name>A0ABT4ZDR9_9RHOB</name>
<dbReference type="Pfam" id="PF07484">
    <property type="entry name" value="Collar"/>
    <property type="match status" value="1"/>
</dbReference>
<dbReference type="InterPro" id="IPR011083">
    <property type="entry name" value="Phage_tail_collar_dom"/>
</dbReference>
<sequence length="99" mass="10574">MEPLIGQIIMFAGSFAPRGWAVCDGRLLSIERYPQLFSLIGTMHGGDGQNTFGLPDLRHPDPDRGSRTATGAPLALGAGNGRGDCRFIIAVEGSYPDRD</sequence>
<dbReference type="RefSeq" id="WP_271888255.1">
    <property type="nucleotide sequence ID" value="NZ_JAQBIE010000007.1"/>
</dbReference>
<accession>A0ABT4ZDR9</accession>
<dbReference type="Proteomes" id="UP001165641">
    <property type="component" value="Unassembled WGS sequence"/>
</dbReference>
<reference evidence="3" key="1">
    <citation type="submission" date="2022-12" db="EMBL/GenBank/DDBJ databases">
        <title>Paracoccus onchidii sp. nov., isolated from a marine invertebrate from the South China Sea.</title>
        <authorList>
            <person name="Xu S."/>
            <person name="Liu Z."/>
            <person name="Xu Y."/>
        </authorList>
    </citation>
    <scope>NUCLEOTIDE SEQUENCE</scope>
    <source>
        <strain evidence="3">Z330</strain>
    </source>
</reference>
<gene>
    <name evidence="3" type="ORF">PAF17_06360</name>
</gene>
<comment type="caution">
    <text evidence="3">The sequence shown here is derived from an EMBL/GenBank/DDBJ whole genome shotgun (WGS) entry which is preliminary data.</text>
</comment>
<dbReference type="Gene3D" id="3.90.1340.10">
    <property type="entry name" value="Phage tail collar domain"/>
    <property type="match status" value="1"/>
</dbReference>
<evidence type="ECO:0000313" key="3">
    <source>
        <dbReference type="EMBL" id="MDB6177128.1"/>
    </source>
</evidence>
<organism evidence="3 4">
    <name type="scientific">Paracoccus onchidii</name>
    <dbReference type="NCBI Taxonomy" id="3017813"/>
    <lineage>
        <taxon>Bacteria</taxon>
        <taxon>Pseudomonadati</taxon>
        <taxon>Pseudomonadota</taxon>
        <taxon>Alphaproteobacteria</taxon>
        <taxon>Rhodobacterales</taxon>
        <taxon>Paracoccaceae</taxon>
        <taxon>Paracoccus</taxon>
    </lineage>
</organism>
<feature type="region of interest" description="Disordered" evidence="1">
    <location>
        <begin position="50"/>
        <end position="75"/>
    </location>
</feature>
<evidence type="ECO:0000256" key="1">
    <source>
        <dbReference type="SAM" id="MobiDB-lite"/>
    </source>
</evidence>
<protein>
    <submittedName>
        <fullName evidence="3">Phage tail protein</fullName>
    </submittedName>
</protein>
<feature type="domain" description="Phage tail collar" evidence="2">
    <location>
        <begin position="6"/>
        <end position="58"/>
    </location>
</feature>
<keyword evidence="4" id="KW-1185">Reference proteome</keyword>
<dbReference type="InterPro" id="IPR037053">
    <property type="entry name" value="Phage_tail_collar_dom_sf"/>
</dbReference>
<dbReference type="EMBL" id="JAQBIE010000007">
    <property type="protein sequence ID" value="MDB6177128.1"/>
    <property type="molecule type" value="Genomic_DNA"/>
</dbReference>
<evidence type="ECO:0000313" key="4">
    <source>
        <dbReference type="Proteomes" id="UP001165641"/>
    </source>
</evidence>